<protein>
    <submittedName>
        <fullName evidence="8">Transporter</fullName>
    </submittedName>
</protein>
<dbReference type="EMBL" id="MCFC01000035">
    <property type="protein sequence ID" value="ORY27902.1"/>
    <property type="molecule type" value="Genomic_DNA"/>
</dbReference>
<keyword evidence="3 6" id="KW-0812">Transmembrane</keyword>
<proteinExistence type="predicted"/>
<evidence type="ECO:0000256" key="4">
    <source>
        <dbReference type="ARBA" id="ARBA00022989"/>
    </source>
</evidence>
<evidence type="ECO:0000256" key="5">
    <source>
        <dbReference type="ARBA" id="ARBA00023136"/>
    </source>
</evidence>
<evidence type="ECO:0000256" key="3">
    <source>
        <dbReference type="ARBA" id="ARBA00022692"/>
    </source>
</evidence>
<evidence type="ECO:0000256" key="1">
    <source>
        <dbReference type="ARBA" id="ARBA00004141"/>
    </source>
</evidence>
<dbReference type="Pfam" id="PF07690">
    <property type="entry name" value="MFS_1"/>
    <property type="match status" value="1"/>
</dbReference>
<evidence type="ECO:0000313" key="9">
    <source>
        <dbReference type="Proteomes" id="UP000193986"/>
    </source>
</evidence>
<accession>A0A1Y2AZB2</accession>
<dbReference type="InterPro" id="IPR011701">
    <property type="entry name" value="MFS"/>
</dbReference>
<feature type="transmembrane region" description="Helical" evidence="6">
    <location>
        <begin position="373"/>
        <end position="392"/>
    </location>
</feature>
<dbReference type="Gene3D" id="1.20.1250.20">
    <property type="entry name" value="MFS general substrate transporter like domains"/>
    <property type="match status" value="1"/>
</dbReference>
<dbReference type="InterPro" id="IPR020846">
    <property type="entry name" value="MFS_dom"/>
</dbReference>
<sequence>MQLNTLPNIMSANIPAIVDQKAVTLPDDVVVSSPFDSEKQLSDQGSLREAYGSLNQSEIELQKRWYEPPDSYESKHRWDPRATWTAEEETKLRRRLDLRVTFVACLCFFCLQLDRGNITNALSDNMLKDIGLTTADYNVGMTIFYACFLGAELPSQMISKRLGSDVWIPIQMMAWSAVALSQMAINSKASFFATRALIGVMEGGFIADTILYLSYYYTATELTIRLSWFWVTLTFTNIVGSLAAAGFLKMRGVHGLAGWRWLFCIEGALTFSIGLFAFFYLPASPTQTITRFRKTPWFTPREETIIVNKVLRDDPTKSSMHNRQGLSLRDMWDSFTDYDLWPIYILGLLTFIAPGTINAYFTLTLKSLGYTTFQTNLLTIPSNVLYIINNLALAFGSKRLRERFLVSSFSAWWLLIFLIVIVAIPDDTNKWARWTILTLLLAYPYSHPILVSTTSMNAGSVRTRTVASATYNMFVQAGSLVASNIYQPSDKPYYHKGNRALIGIVVANIAVFFAAKAWFVYRNKQKAKVWNSWSFEQRDAYIKTTKDKGNKRLDFMFQH</sequence>
<keyword evidence="4 6" id="KW-1133">Transmembrane helix</keyword>
<feature type="transmembrane region" description="Helical" evidence="6">
    <location>
        <begin position="404"/>
        <end position="425"/>
    </location>
</feature>
<dbReference type="FunFam" id="1.20.1250.20:FF:000106">
    <property type="entry name" value="MFS transporter, putative"/>
    <property type="match status" value="1"/>
</dbReference>
<dbReference type="PANTHER" id="PTHR43791">
    <property type="entry name" value="PERMEASE-RELATED"/>
    <property type="match status" value="1"/>
</dbReference>
<dbReference type="GO" id="GO:0016020">
    <property type="term" value="C:membrane"/>
    <property type="evidence" value="ECO:0007669"/>
    <property type="project" value="UniProtKB-SubCell"/>
</dbReference>
<feature type="transmembrane region" description="Helical" evidence="6">
    <location>
        <begin position="500"/>
        <end position="521"/>
    </location>
</feature>
<feature type="transmembrane region" description="Helical" evidence="6">
    <location>
        <begin position="228"/>
        <end position="248"/>
    </location>
</feature>
<organism evidence="8 9">
    <name type="scientific">Naematelia encephala</name>
    <dbReference type="NCBI Taxonomy" id="71784"/>
    <lineage>
        <taxon>Eukaryota</taxon>
        <taxon>Fungi</taxon>
        <taxon>Dikarya</taxon>
        <taxon>Basidiomycota</taxon>
        <taxon>Agaricomycotina</taxon>
        <taxon>Tremellomycetes</taxon>
        <taxon>Tremellales</taxon>
        <taxon>Naemateliaceae</taxon>
        <taxon>Naematelia</taxon>
    </lineage>
</organism>
<dbReference type="InParanoid" id="A0A1Y2AZB2"/>
<feature type="transmembrane region" description="Helical" evidence="6">
    <location>
        <begin position="341"/>
        <end position="361"/>
    </location>
</feature>
<keyword evidence="9" id="KW-1185">Reference proteome</keyword>
<evidence type="ECO:0000259" key="7">
    <source>
        <dbReference type="PROSITE" id="PS50850"/>
    </source>
</evidence>
<dbReference type="SUPFAM" id="SSF103473">
    <property type="entry name" value="MFS general substrate transporter"/>
    <property type="match status" value="1"/>
</dbReference>
<dbReference type="Proteomes" id="UP000193986">
    <property type="component" value="Unassembled WGS sequence"/>
</dbReference>
<keyword evidence="2" id="KW-0813">Transport</keyword>
<reference evidence="8 9" key="1">
    <citation type="submission" date="2016-07" db="EMBL/GenBank/DDBJ databases">
        <title>Pervasive Adenine N6-methylation of Active Genes in Fungi.</title>
        <authorList>
            <consortium name="DOE Joint Genome Institute"/>
            <person name="Mondo S.J."/>
            <person name="Dannebaum R.O."/>
            <person name="Kuo R.C."/>
            <person name="Labutti K."/>
            <person name="Haridas S."/>
            <person name="Kuo A."/>
            <person name="Salamov A."/>
            <person name="Ahrendt S.R."/>
            <person name="Lipzen A."/>
            <person name="Sullivan W."/>
            <person name="Andreopoulos W.B."/>
            <person name="Clum A."/>
            <person name="Lindquist E."/>
            <person name="Daum C."/>
            <person name="Ramamoorthy G.K."/>
            <person name="Gryganskyi A."/>
            <person name="Culley D."/>
            <person name="Magnuson J.K."/>
            <person name="James T.Y."/>
            <person name="O'Malley M.A."/>
            <person name="Stajich J.E."/>
            <person name="Spatafora J.W."/>
            <person name="Visel A."/>
            <person name="Grigoriev I.V."/>
        </authorList>
    </citation>
    <scope>NUCLEOTIDE SEQUENCE [LARGE SCALE GENOMIC DNA]</scope>
    <source>
        <strain evidence="8 9">68-887.2</strain>
    </source>
</reference>
<dbReference type="AlphaFoldDB" id="A0A1Y2AZB2"/>
<gene>
    <name evidence="8" type="ORF">BCR39DRAFT_536753</name>
</gene>
<dbReference type="PROSITE" id="PS50850">
    <property type="entry name" value="MFS"/>
    <property type="match status" value="1"/>
</dbReference>
<evidence type="ECO:0000256" key="6">
    <source>
        <dbReference type="SAM" id="Phobius"/>
    </source>
</evidence>
<evidence type="ECO:0000256" key="2">
    <source>
        <dbReference type="ARBA" id="ARBA00022448"/>
    </source>
</evidence>
<dbReference type="InterPro" id="IPR036259">
    <property type="entry name" value="MFS_trans_sf"/>
</dbReference>
<feature type="transmembrane region" description="Helical" evidence="6">
    <location>
        <begin position="260"/>
        <end position="281"/>
    </location>
</feature>
<keyword evidence="5 6" id="KW-0472">Membrane</keyword>
<dbReference type="OrthoDB" id="1935484at2759"/>
<feature type="transmembrane region" description="Helical" evidence="6">
    <location>
        <begin position="197"/>
        <end position="216"/>
    </location>
</feature>
<dbReference type="GO" id="GO:0022857">
    <property type="term" value="F:transmembrane transporter activity"/>
    <property type="evidence" value="ECO:0007669"/>
    <property type="project" value="InterPro"/>
</dbReference>
<comment type="subcellular location">
    <subcellularLocation>
        <location evidence="1">Membrane</location>
        <topology evidence="1">Multi-pass membrane protein</topology>
    </subcellularLocation>
</comment>
<dbReference type="PANTHER" id="PTHR43791:SF65">
    <property type="entry name" value="MAJOR FACILITATOR SUPERFAMILY (MFS) PROFILE DOMAIN-CONTAINING PROTEIN-RELATED"/>
    <property type="match status" value="1"/>
</dbReference>
<evidence type="ECO:0000313" key="8">
    <source>
        <dbReference type="EMBL" id="ORY27902.1"/>
    </source>
</evidence>
<feature type="domain" description="Major facilitator superfamily (MFS) profile" evidence="7">
    <location>
        <begin position="100"/>
        <end position="525"/>
    </location>
</feature>
<comment type="caution">
    <text evidence="8">The sequence shown here is derived from an EMBL/GenBank/DDBJ whole genome shotgun (WGS) entry which is preliminary data.</text>
</comment>
<name>A0A1Y2AZB2_9TREE</name>